<dbReference type="KEGG" id="mno:Mnod_7019"/>
<sequence>MATQTLTLDLNANTIARGTPVAIFQRGFDAFTMRGPVTIQGKDGTSAQGVIVSSEVGRLYNLCQRFIGQNVFAAPAAAATPGYYAPEVALFDALEAAYGREALHPLEPYTVLLVSVPPTTVTAPMMYPSPTPTA</sequence>
<dbReference type="HOGENOM" id="CLU_1893763_0_0_5"/>
<evidence type="ECO:0000313" key="2">
    <source>
        <dbReference type="Proteomes" id="UP000008207"/>
    </source>
</evidence>
<reference evidence="1 2" key="1">
    <citation type="submission" date="2009-01" db="EMBL/GenBank/DDBJ databases">
        <title>Complete sequence of chromosome of Methylobacterium nodulans ORS 2060.</title>
        <authorList>
            <consortium name="US DOE Joint Genome Institute"/>
            <person name="Lucas S."/>
            <person name="Copeland A."/>
            <person name="Lapidus A."/>
            <person name="Glavina del Rio T."/>
            <person name="Dalin E."/>
            <person name="Tice H."/>
            <person name="Bruce D."/>
            <person name="Goodwin L."/>
            <person name="Pitluck S."/>
            <person name="Sims D."/>
            <person name="Brettin T."/>
            <person name="Detter J.C."/>
            <person name="Han C."/>
            <person name="Larimer F."/>
            <person name="Land M."/>
            <person name="Hauser L."/>
            <person name="Kyrpides N."/>
            <person name="Ivanova N."/>
            <person name="Marx C.J."/>
            <person name="Richardson P."/>
        </authorList>
    </citation>
    <scope>NUCLEOTIDE SEQUENCE [LARGE SCALE GENOMIC DNA]</scope>
    <source>
        <strain evidence="2">LMG 21967 / CNCM I-2342 / ORS 2060</strain>
    </source>
</reference>
<evidence type="ECO:0000313" key="1">
    <source>
        <dbReference type="EMBL" id="ACL61760.1"/>
    </source>
</evidence>
<organism evidence="1 2">
    <name type="scientific">Methylobacterium nodulans (strain LMG 21967 / CNCM I-2342 / ORS 2060)</name>
    <dbReference type="NCBI Taxonomy" id="460265"/>
    <lineage>
        <taxon>Bacteria</taxon>
        <taxon>Pseudomonadati</taxon>
        <taxon>Pseudomonadota</taxon>
        <taxon>Alphaproteobacteria</taxon>
        <taxon>Hyphomicrobiales</taxon>
        <taxon>Methylobacteriaceae</taxon>
        <taxon>Methylobacterium</taxon>
    </lineage>
</organism>
<keyword evidence="2" id="KW-1185">Reference proteome</keyword>
<gene>
    <name evidence="1" type="ordered locus">Mnod_7019</name>
</gene>
<dbReference type="Proteomes" id="UP000008207">
    <property type="component" value="Chromosome"/>
</dbReference>
<proteinExistence type="predicted"/>
<dbReference type="STRING" id="460265.Mnod_7019"/>
<dbReference type="AlphaFoldDB" id="B8IIW5"/>
<dbReference type="RefSeq" id="WP_015933323.1">
    <property type="nucleotide sequence ID" value="NC_011894.1"/>
</dbReference>
<dbReference type="EMBL" id="CP001349">
    <property type="protein sequence ID" value="ACL61760.1"/>
    <property type="molecule type" value="Genomic_DNA"/>
</dbReference>
<protein>
    <submittedName>
        <fullName evidence="1">Uncharacterized protein</fullName>
    </submittedName>
</protein>
<name>B8IIW5_METNO</name>
<accession>B8IIW5</accession>